<feature type="domain" description="NlpC/P60" evidence="8">
    <location>
        <begin position="236"/>
        <end position="351"/>
    </location>
</feature>
<evidence type="ECO:0000256" key="5">
    <source>
        <dbReference type="SAM" id="Coils"/>
    </source>
</evidence>
<comment type="caution">
    <text evidence="9">The sequence shown here is derived from an EMBL/GenBank/DDBJ whole genome shotgun (WGS) entry which is preliminary data.</text>
</comment>
<keyword evidence="2" id="KW-0645">Protease</keyword>
<comment type="similarity">
    <text evidence="1">Belongs to the peptidase C40 family.</text>
</comment>
<dbReference type="EMBL" id="JRZE01000002">
    <property type="protein sequence ID" value="KHF45367.1"/>
    <property type="molecule type" value="Genomic_DNA"/>
</dbReference>
<dbReference type="Proteomes" id="UP000030848">
    <property type="component" value="Unassembled WGS sequence"/>
</dbReference>
<dbReference type="SUPFAM" id="SSF54001">
    <property type="entry name" value="Cysteine proteinases"/>
    <property type="match status" value="1"/>
</dbReference>
<dbReference type="Pfam" id="PF00877">
    <property type="entry name" value="NLPC_P60"/>
    <property type="match status" value="1"/>
</dbReference>
<dbReference type="GO" id="GO:0008234">
    <property type="term" value="F:cysteine-type peptidase activity"/>
    <property type="evidence" value="ECO:0007669"/>
    <property type="project" value="UniProtKB-KW"/>
</dbReference>
<accession>A0A837DCP5</accession>
<sequence>MRSHPVKRVVSGALAAFAVMATVTFTQAPAAATPTLPAPQQPQSSSDALEKYREIARKAEKLNEDYLKAQEDLEAKKAELAKFNKALKKAKAAEAKARADEEEFRKEVDRFAGVSFTSGAQLNKMSALLAGDSPQEFLDRSSAIDLLATDKNRALKALKDAVTRAEESRSEAAEAQQKAKEAKDKAAKIAADLRVRKEKLEEKKAELAAQAGLLSEADKAEQQDTGPDVGPITAPGPAAQVAIDAAMSRRGKPYVYGATGPDSFDCSGLTQWAYAQAGISIPRTSSAQSQFGTPVPRSQLQPGDLVFFYSPVSHVGIYIGNNMMVHAPSSGDVVKVASLDGQQYNSARRVA</sequence>
<keyword evidence="7" id="KW-0732">Signal</keyword>
<gene>
    <name evidence="9" type="ORF">MINT15_05840</name>
</gene>
<evidence type="ECO:0000256" key="6">
    <source>
        <dbReference type="SAM" id="MobiDB-lite"/>
    </source>
</evidence>
<dbReference type="InterPro" id="IPR000064">
    <property type="entry name" value="NLP_P60_dom"/>
</dbReference>
<evidence type="ECO:0000313" key="9">
    <source>
        <dbReference type="EMBL" id="KHF45367.1"/>
    </source>
</evidence>
<name>A0A837DCP5_9PSEU</name>
<evidence type="ECO:0000256" key="2">
    <source>
        <dbReference type="ARBA" id="ARBA00022670"/>
    </source>
</evidence>
<proteinExistence type="inferred from homology"/>
<feature type="coiled-coil region" evidence="5">
    <location>
        <begin position="45"/>
        <end position="107"/>
    </location>
</feature>
<dbReference type="AlphaFoldDB" id="A0A837DCP5"/>
<dbReference type="PANTHER" id="PTHR47359:SF3">
    <property type="entry name" value="NLP_P60 DOMAIN-CONTAINING PROTEIN-RELATED"/>
    <property type="match status" value="1"/>
</dbReference>
<evidence type="ECO:0000256" key="1">
    <source>
        <dbReference type="ARBA" id="ARBA00007074"/>
    </source>
</evidence>
<keyword evidence="5" id="KW-0175">Coiled coil</keyword>
<dbReference type="PANTHER" id="PTHR47359">
    <property type="entry name" value="PEPTIDOGLYCAN DL-ENDOPEPTIDASE CWLO"/>
    <property type="match status" value="1"/>
</dbReference>
<evidence type="ECO:0000256" key="4">
    <source>
        <dbReference type="ARBA" id="ARBA00022807"/>
    </source>
</evidence>
<keyword evidence="3 9" id="KW-0378">Hydrolase</keyword>
<protein>
    <submittedName>
        <fullName evidence="9">Hydrolase Nlp/P60</fullName>
    </submittedName>
</protein>
<evidence type="ECO:0000259" key="8">
    <source>
        <dbReference type="PROSITE" id="PS51935"/>
    </source>
</evidence>
<evidence type="ECO:0000256" key="7">
    <source>
        <dbReference type="SAM" id="SignalP"/>
    </source>
</evidence>
<dbReference type="GO" id="GO:0006508">
    <property type="term" value="P:proteolysis"/>
    <property type="evidence" value="ECO:0007669"/>
    <property type="project" value="UniProtKB-KW"/>
</dbReference>
<dbReference type="InterPro" id="IPR051794">
    <property type="entry name" value="PG_Endopeptidase_C40"/>
</dbReference>
<dbReference type="InterPro" id="IPR038765">
    <property type="entry name" value="Papain-like_cys_pep_sf"/>
</dbReference>
<evidence type="ECO:0000313" key="10">
    <source>
        <dbReference type="Proteomes" id="UP000030848"/>
    </source>
</evidence>
<keyword evidence="4" id="KW-0788">Thiol protease</keyword>
<reference evidence="9 10" key="1">
    <citation type="submission" date="2014-10" db="EMBL/GenBank/DDBJ databases">
        <title>Genome sequence of Micropolyspora internatus JCM3315.</title>
        <authorList>
            <person name="Shin S.-K."/>
            <person name="Yi H."/>
        </authorList>
    </citation>
    <scope>NUCLEOTIDE SEQUENCE [LARGE SCALE GENOMIC DNA]</scope>
    <source>
        <strain evidence="9 10">JCM 3315</strain>
    </source>
</reference>
<feature type="signal peptide" evidence="7">
    <location>
        <begin position="1"/>
        <end position="30"/>
    </location>
</feature>
<dbReference type="RefSeq" id="WP_037308262.1">
    <property type="nucleotide sequence ID" value="NZ_CALJZO010000118.1"/>
</dbReference>
<evidence type="ECO:0000256" key="3">
    <source>
        <dbReference type="ARBA" id="ARBA00022801"/>
    </source>
</evidence>
<feature type="region of interest" description="Disordered" evidence="6">
    <location>
        <begin position="214"/>
        <end position="235"/>
    </location>
</feature>
<dbReference type="Gene3D" id="3.90.1720.10">
    <property type="entry name" value="endopeptidase domain like (from Nostoc punctiforme)"/>
    <property type="match status" value="1"/>
</dbReference>
<organism evidence="9 10">
    <name type="scientific">Saccharomonospora viridis</name>
    <dbReference type="NCBI Taxonomy" id="1852"/>
    <lineage>
        <taxon>Bacteria</taxon>
        <taxon>Bacillati</taxon>
        <taxon>Actinomycetota</taxon>
        <taxon>Actinomycetes</taxon>
        <taxon>Pseudonocardiales</taxon>
        <taxon>Pseudonocardiaceae</taxon>
        <taxon>Saccharomonospora</taxon>
    </lineage>
</organism>
<dbReference type="PROSITE" id="PS51935">
    <property type="entry name" value="NLPC_P60"/>
    <property type="match status" value="1"/>
</dbReference>
<feature type="chain" id="PRO_5032707461" evidence="7">
    <location>
        <begin position="31"/>
        <end position="351"/>
    </location>
</feature>